<dbReference type="PROSITE" id="PS50035">
    <property type="entry name" value="PLD"/>
    <property type="match status" value="1"/>
</dbReference>
<organism evidence="5 6">
    <name type="scientific">Haloferax volcanii JCM 10717</name>
    <dbReference type="NCBI Taxonomy" id="1227458"/>
    <lineage>
        <taxon>Archaea</taxon>
        <taxon>Methanobacteriati</taxon>
        <taxon>Methanobacteriota</taxon>
        <taxon>Stenosarchaea group</taxon>
        <taxon>Halobacteria</taxon>
        <taxon>Halobacteriales</taxon>
        <taxon>Haloferacaceae</taxon>
        <taxon>Haloferax</taxon>
    </lineage>
</organism>
<keyword evidence="2" id="KW-0442">Lipid degradation</keyword>
<dbReference type="RefSeq" id="WP_006600495.1">
    <property type="nucleotide sequence ID" value="NZ_AOLL01000011.1"/>
</dbReference>
<evidence type="ECO:0000256" key="2">
    <source>
        <dbReference type="ARBA" id="ARBA00022963"/>
    </source>
</evidence>
<feature type="domain" description="PLD phosphodiesterase" evidence="4">
    <location>
        <begin position="464"/>
        <end position="490"/>
    </location>
</feature>
<keyword evidence="3" id="KW-0443">Lipid metabolism</keyword>
<dbReference type="AlphaFoldDB" id="M0I5R4"/>
<dbReference type="Gene3D" id="3.30.870.10">
    <property type="entry name" value="Endonuclease Chain A"/>
    <property type="match status" value="2"/>
</dbReference>
<dbReference type="InterPro" id="IPR001736">
    <property type="entry name" value="PLipase_D/transphosphatidylase"/>
</dbReference>
<dbReference type="InterPro" id="IPR051406">
    <property type="entry name" value="PLD_domain"/>
</dbReference>
<sequence length="553" mass="57953">MSRRPPTTAFAVSLAVLLAAAAVVPAPIAAAPGTANATESATAADPPVSGDPRIVAALPDPATPDDRGEFVAVAAPAGTELSLADGEETVSFVAPGGAVAVVTDPSAASNLTDLPVVAPGLDLANGGETVTLRVVGGDGDAAGNGVVADRLSYDRSREGALLERRDGAWSWWPRALPQRNVTTHGPANATLFVLPDSPDRPILTLESADERILLAGYVVSSARVADELVAARERGVQVEVLVEDSPVGGFPRRSARVLDRLVDAGVSVRVVGDPHSFYHPKYAVVDDAALVMTENWKSAGTGGKKSRGWGVVARSPAVAADLAATFETDASLPETASWETYRVGRSFVRTESANGSYPSRIAPEALRVDRVAVLRAPDNAESAVVARLDAAESRIDVLQPTVEADGPFVRALKRAADRGVRVRLLLGSAWYDEEENRALAERLNEWADRTGSPLSVRLARPGDRYGAIHAKGVVADDTALVGSLNWNRHSARENREVVLALSDPAAAAYFREAFAADWRASGRGAEPKPGLVAAAALAVVVGLAALRRLEFEK</sequence>
<dbReference type="GO" id="GO:0016891">
    <property type="term" value="F:RNA endonuclease activity producing 5'-phosphomonoesters, hydrolytic mechanism"/>
    <property type="evidence" value="ECO:0007669"/>
    <property type="project" value="TreeGrafter"/>
</dbReference>
<dbReference type="SUPFAM" id="SSF56024">
    <property type="entry name" value="Phospholipase D/nuclease"/>
    <property type="match status" value="2"/>
</dbReference>
<dbReference type="CDD" id="cd09128">
    <property type="entry name" value="PLDc_unchar1_2"/>
    <property type="match status" value="1"/>
</dbReference>
<name>M0I5R4_HALVO</name>
<reference evidence="5 6" key="1">
    <citation type="journal article" date="2014" name="PLoS Genet.">
        <title>Phylogenetically driven sequencing of extremely halophilic archaea reveals strategies for static and dynamic osmo-response.</title>
        <authorList>
            <person name="Becker E.A."/>
            <person name="Seitzer P.M."/>
            <person name="Tritt A."/>
            <person name="Larsen D."/>
            <person name="Krusor M."/>
            <person name="Yao A.I."/>
            <person name="Wu D."/>
            <person name="Madern D."/>
            <person name="Eisen J.A."/>
            <person name="Darling A.E."/>
            <person name="Facciotti M.T."/>
        </authorList>
    </citation>
    <scope>NUCLEOTIDE SEQUENCE [LARGE SCALE GENOMIC DNA]</scope>
    <source>
        <strain evidence="5 6">JCM 10717</strain>
    </source>
</reference>
<gene>
    <name evidence="5" type="ORF">C452_05848</name>
</gene>
<protein>
    <submittedName>
        <fullName evidence="5">Phospholipase D</fullName>
    </submittedName>
</protein>
<evidence type="ECO:0000256" key="3">
    <source>
        <dbReference type="ARBA" id="ARBA00023098"/>
    </source>
</evidence>
<dbReference type="Proteomes" id="UP000011577">
    <property type="component" value="Unassembled WGS sequence"/>
</dbReference>
<keyword evidence="1" id="KW-0378">Hydrolase</keyword>
<dbReference type="PANTHER" id="PTHR43856:SF1">
    <property type="entry name" value="MITOCHONDRIAL CARDIOLIPIN HYDROLASE"/>
    <property type="match status" value="1"/>
</dbReference>
<dbReference type="SMART" id="SM00155">
    <property type="entry name" value="PLDc"/>
    <property type="match status" value="2"/>
</dbReference>
<evidence type="ECO:0000256" key="1">
    <source>
        <dbReference type="ARBA" id="ARBA00022801"/>
    </source>
</evidence>
<evidence type="ECO:0000259" key="4">
    <source>
        <dbReference type="PROSITE" id="PS50035"/>
    </source>
</evidence>
<dbReference type="EMBL" id="AOLL01000011">
    <property type="protein sequence ID" value="ELZ92120.1"/>
    <property type="molecule type" value="Genomic_DNA"/>
</dbReference>
<comment type="caution">
    <text evidence="5">The sequence shown here is derived from an EMBL/GenBank/DDBJ whole genome shotgun (WGS) entry which is preliminary data.</text>
</comment>
<evidence type="ECO:0000313" key="5">
    <source>
        <dbReference type="EMBL" id="ELZ92120.1"/>
    </source>
</evidence>
<evidence type="ECO:0000313" key="6">
    <source>
        <dbReference type="Proteomes" id="UP000011577"/>
    </source>
</evidence>
<dbReference type="InterPro" id="IPR025202">
    <property type="entry name" value="PLD-like_dom"/>
</dbReference>
<dbReference type="GO" id="GO:0016042">
    <property type="term" value="P:lipid catabolic process"/>
    <property type="evidence" value="ECO:0007669"/>
    <property type="project" value="UniProtKB-KW"/>
</dbReference>
<dbReference type="Pfam" id="PF13091">
    <property type="entry name" value="PLDc_2"/>
    <property type="match status" value="2"/>
</dbReference>
<accession>M0I5R4</accession>
<dbReference type="PANTHER" id="PTHR43856">
    <property type="entry name" value="CARDIOLIPIN HYDROLASE"/>
    <property type="match status" value="1"/>
</dbReference>
<proteinExistence type="predicted"/>
<dbReference type="PATRIC" id="fig|1227458.3.peg.1134"/>